<sequence>MKIGVIGTGAIGGTIAKKMAVAGHEVKVYNAEGPDSLKKRAQELGVSPSVIDEIVNDVDVVILSIPTKAISDLPKDLFADVSENVILVDTSNYYPFRDGEIEELKNGKVESVWVAETLGRPVIKAFNNLLAHSLEFGGKPEGTEGRIAMAVSGDDDKAKKIIANLINDAGFDIVDAGSLSESWRHQPGTPAYCTELNAAELKQAFNDGIKEKAPGLRDAAITKLMRYTSQPSHEEILELNRSLFPKNPKGF</sequence>
<dbReference type="EMBL" id="JAOTIF010000053">
    <property type="protein sequence ID" value="MCU7552871.1"/>
    <property type="molecule type" value="Genomic_DNA"/>
</dbReference>
<name>A0A9X2Y172_9BACT</name>
<reference evidence="3" key="2">
    <citation type="submission" date="2023-04" db="EMBL/GenBank/DDBJ databases">
        <title>Paracnuella aquatica gen. nov., sp. nov., a member of the family Chitinophagaceae isolated from a hot spring.</title>
        <authorList>
            <person name="Wang C."/>
        </authorList>
    </citation>
    <scope>NUCLEOTIDE SEQUENCE</scope>
    <source>
        <strain evidence="3">LB-8</strain>
    </source>
</reference>
<dbReference type="Pfam" id="PF03807">
    <property type="entry name" value="F420_oxidored"/>
    <property type="match status" value="1"/>
</dbReference>
<organism evidence="3 4">
    <name type="scientific">Paraflavisolibacter caeni</name>
    <dbReference type="NCBI Taxonomy" id="2982496"/>
    <lineage>
        <taxon>Bacteria</taxon>
        <taxon>Pseudomonadati</taxon>
        <taxon>Bacteroidota</taxon>
        <taxon>Chitinophagia</taxon>
        <taxon>Chitinophagales</taxon>
        <taxon>Chitinophagaceae</taxon>
        <taxon>Paraflavisolibacter</taxon>
    </lineage>
</organism>
<reference evidence="3" key="1">
    <citation type="submission" date="2022-09" db="EMBL/GenBank/DDBJ databases">
        <authorList>
            <person name="Yuan C."/>
            <person name="Ke Z."/>
        </authorList>
    </citation>
    <scope>NUCLEOTIDE SEQUENCE</scope>
    <source>
        <strain evidence="3">LB-8</strain>
    </source>
</reference>
<evidence type="ECO:0000313" key="4">
    <source>
        <dbReference type="Proteomes" id="UP001155483"/>
    </source>
</evidence>
<dbReference type="InterPro" id="IPR028939">
    <property type="entry name" value="P5C_Rdtase_cat_N"/>
</dbReference>
<dbReference type="PROSITE" id="PS00065">
    <property type="entry name" value="D_2_HYDROXYACID_DH_1"/>
    <property type="match status" value="1"/>
</dbReference>
<accession>A0A9X2Y172</accession>
<gene>
    <name evidence="3" type="ORF">OCK74_27375</name>
</gene>
<protein>
    <submittedName>
        <fullName evidence="3">NADPH-dependent F420 reductase</fullName>
    </submittedName>
</protein>
<dbReference type="PANTHER" id="PTHR14239">
    <property type="entry name" value="DUDULIN-RELATED"/>
    <property type="match status" value="1"/>
</dbReference>
<evidence type="ECO:0000259" key="2">
    <source>
        <dbReference type="Pfam" id="PF03807"/>
    </source>
</evidence>
<keyword evidence="4" id="KW-1185">Reference proteome</keyword>
<keyword evidence="1" id="KW-0560">Oxidoreductase</keyword>
<dbReference type="Gene3D" id="3.40.50.720">
    <property type="entry name" value="NAD(P)-binding Rossmann-like Domain"/>
    <property type="match status" value="1"/>
</dbReference>
<dbReference type="SUPFAM" id="SSF51735">
    <property type="entry name" value="NAD(P)-binding Rossmann-fold domains"/>
    <property type="match status" value="1"/>
</dbReference>
<dbReference type="InterPro" id="IPR051267">
    <property type="entry name" value="STEAP_metalloreductase"/>
</dbReference>
<evidence type="ECO:0000256" key="1">
    <source>
        <dbReference type="ARBA" id="ARBA00023002"/>
    </source>
</evidence>
<dbReference type="InterPro" id="IPR036291">
    <property type="entry name" value="NAD(P)-bd_dom_sf"/>
</dbReference>
<feature type="domain" description="Pyrroline-5-carboxylate reductase catalytic N-terminal" evidence="2">
    <location>
        <begin position="2"/>
        <end position="93"/>
    </location>
</feature>
<proteinExistence type="predicted"/>
<evidence type="ECO:0000313" key="3">
    <source>
        <dbReference type="EMBL" id="MCU7552871.1"/>
    </source>
</evidence>
<comment type="caution">
    <text evidence="3">The sequence shown here is derived from an EMBL/GenBank/DDBJ whole genome shotgun (WGS) entry which is preliminary data.</text>
</comment>
<dbReference type="InterPro" id="IPR029752">
    <property type="entry name" value="D-isomer_DH_CS1"/>
</dbReference>
<dbReference type="GO" id="GO:0016491">
    <property type="term" value="F:oxidoreductase activity"/>
    <property type="evidence" value="ECO:0007669"/>
    <property type="project" value="UniProtKB-KW"/>
</dbReference>
<dbReference type="RefSeq" id="WP_279300305.1">
    <property type="nucleotide sequence ID" value="NZ_JAOTIF010000053.1"/>
</dbReference>
<dbReference type="Proteomes" id="UP001155483">
    <property type="component" value="Unassembled WGS sequence"/>
</dbReference>
<dbReference type="AlphaFoldDB" id="A0A9X2Y172"/>